<evidence type="ECO:0000313" key="2">
    <source>
        <dbReference type="EMBL" id="AFZ18240.1"/>
    </source>
</evidence>
<dbReference type="RefSeq" id="WP_015182389.1">
    <property type="nucleotide sequence ID" value="NC_019738.1"/>
</dbReference>
<organism evidence="2 3">
    <name type="scientific">Allocoleopsis franciscana PCC 7113</name>
    <dbReference type="NCBI Taxonomy" id="1173027"/>
    <lineage>
        <taxon>Bacteria</taxon>
        <taxon>Bacillati</taxon>
        <taxon>Cyanobacteriota</taxon>
        <taxon>Cyanophyceae</taxon>
        <taxon>Coleofasciculales</taxon>
        <taxon>Coleofasciculaceae</taxon>
        <taxon>Allocoleopsis</taxon>
        <taxon>Allocoleopsis franciscana</taxon>
    </lineage>
</organism>
<proteinExistence type="predicted"/>
<dbReference type="KEGG" id="mic:Mic7113_2438"/>
<dbReference type="EMBL" id="CP003630">
    <property type="protein sequence ID" value="AFZ18240.1"/>
    <property type="molecule type" value="Genomic_DNA"/>
</dbReference>
<dbReference type="AlphaFoldDB" id="K9WCW0"/>
<name>K9WCW0_9CYAN</name>
<dbReference type="Proteomes" id="UP000010471">
    <property type="component" value="Chromosome"/>
</dbReference>
<protein>
    <submittedName>
        <fullName evidence="2">Uncharacterized protein</fullName>
    </submittedName>
</protein>
<feature type="compositionally biased region" description="Polar residues" evidence="1">
    <location>
        <begin position="22"/>
        <end position="39"/>
    </location>
</feature>
<evidence type="ECO:0000313" key="3">
    <source>
        <dbReference type="Proteomes" id="UP000010471"/>
    </source>
</evidence>
<gene>
    <name evidence="2" type="ORF">Mic7113_2438</name>
</gene>
<keyword evidence="3" id="KW-1185">Reference proteome</keyword>
<dbReference type="HOGENOM" id="CLU_3170270_0_0_3"/>
<evidence type="ECO:0000256" key="1">
    <source>
        <dbReference type="SAM" id="MobiDB-lite"/>
    </source>
</evidence>
<accession>K9WCW0</accession>
<reference evidence="2 3" key="1">
    <citation type="submission" date="2012-06" db="EMBL/GenBank/DDBJ databases">
        <title>Finished chromosome of genome of Microcoleus sp. PCC 7113.</title>
        <authorList>
            <consortium name="US DOE Joint Genome Institute"/>
            <person name="Gugger M."/>
            <person name="Coursin T."/>
            <person name="Rippka R."/>
            <person name="Tandeau De Marsac N."/>
            <person name="Huntemann M."/>
            <person name="Wei C.-L."/>
            <person name="Han J."/>
            <person name="Detter J.C."/>
            <person name="Han C."/>
            <person name="Tapia R."/>
            <person name="Chen A."/>
            <person name="Kyrpides N."/>
            <person name="Mavromatis K."/>
            <person name="Markowitz V."/>
            <person name="Szeto E."/>
            <person name="Ivanova N."/>
            <person name="Pagani I."/>
            <person name="Pati A."/>
            <person name="Goodwin L."/>
            <person name="Nordberg H.P."/>
            <person name="Cantor M.N."/>
            <person name="Hua S.X."/>
            <person name="Woyke T."/>
            <person name="Kerfeld C.A."/>
        </authorList>
    </citation>
    <scope>NUCLEOTIDE SEQUENCE [LARGE SCALE GENOMIC DNA]</scope>
    <source>
        <strain evidence="2 3">PCC 7113</strain>
    </source>
</reference>
<sequence>MQLVQSFISIAETAAKQEARQLKTTSKTEAQQGSKQLSLNGKFHRLI</sequence>
<feature type="region of interest" description="Disordered" evidence="1">
    <location>
        <begin position="22"/>
        <end position="47"/>
    </location>
</feature>